<reference evidence="2" key="1">
    <citation type="submission" date="2020-10" db="EMBL/GenBank/DDBJ databases">
        <title>Bacterium isolated from coastal waters sediment.</title>
        <authorList>
            <person name="Chen R.-J."/>
            <person name="Lu D.-C."/>
            <person name="Zhu K.-L."/>
            <person name="Du Z.-J."/>
        </authorList>
    </citation>
    <scope>NUCLEOTIDE SEQUENCE</scope>
    <source>
        <strain evidence="2">N1Y112</strain>
    </source>
</reference>
<protein>
    <submittedName>
        <fullName evidence="2">Uncharacterized protein</fullName>
    </submittedName>
</protein>
<sequence>MQKTVFEKEIQYVSFNKGTLTIQRRRNKIETIAVYILIILTGAVFGISSDWGGHPLLGLAFAIGMPLVTHLGIRTRSKTKRTAINFAQRLVEIEDTSGIIERYILKAPDSFKAEVVEKRRPKGYEHKLFIQFDELRFEIKELGLKFRKNRKADQIRLLALLLNEGIKTRQAPASVFYRLDTAHPTQTQCLYYTSQQHALKTATNILVKIFLIAVLIAISVPVLLLYTAIAHKFLG</sequence>
<feature type="transmembrane region" description="Helical" evidence="1">
    <location>
        <begin position="205"/>
        <end position="229"/>
    </location>
</feature>
<evidence type="ECO:0000256" key="1">
    <source>
        <dbReference type="SAM" id="Phobius"/>
    </source>
</evidence>
<dbReference type="EMBL" id="JADEYS010000011">
    <property type="protein sequence ID" value="MBE9397938.1"/>
    <property type="molecule type" value="Genomic_DNA"/>
</dbReference>
<feature type="transmembrane region" description="Helical" evidence="1">
    <location>
        <begin position="55"/>
        <end position="73"/>
    </location>
</feature>
<keyword evidence="1" id="KW-0812">Transmembrane</keyword>
<keyword evidence="1" id="KW-1133">Transmembrane helix</keyword>
<evidence type="ECO:0000313" key="2">
    <source>
        <dbReference type="EMBL" id="MBE9397938.1"/>
    </source>
</evidence>
<accession>A0A8J7JYS9</accession>
<dbReference type="AlphaFoldDB" id="A0A8J7JYS9"/>
<evidence type="ECO:0000313" key="3">
    <source>
        <dbReference type="Proteomes" id="UP000640333"/>
    </source>
</evidence>
<gene>
    <name evidence="2" type="ORF">IOQ59_11785</name>
</gene>
<keyword evidence="1" id="KW-0472">Membrane</keyword>
<proteinExistence type="predicted"/>
<name>A0A8J7JYS9_9GAMM</name>
<comment type="caution">
    <text evidence="2">The sequence shown here is derived from an EMBL/GenBank/DDBJ whole genome shotgun (WGS) entry which is preliminary data.</text>
</comment>
<keyword evidence="3" id="KW-1185">Reference proteome</keyword>
<feature type="transmembrane region" description="Helical" evidence="1">
    <location>
        <begin position="32"/>
        <end position="49"/>
    </location>
</feature>
<dbReference type="RefSeq" id="WP_193953519.1">
    <property type="nucleotide sequence ID" value="NZ_JADEYS010000011.1"/>
</dbReference>
<dbReference type="Proteomes" id="UP000640333">
    <property type="component" value="Unassembled WGS sequence"/>
</dbReference>
<organism evidence="2 3">
    <name type="scientific">Pontibacterium sinense</name>
    <dbReference type="NCBI Taxonomy" id="2781979"/>
    <lineage>
        <taxon>Bacteria</taxon>
        <taxon>Pseudomonadati</taxon>
        <taxon>Pseudomonadota</taxon>
        <taxon>Gammaproteobacteria</taxon>
        <taxon>Oceanospirillales</taxon>
        <taxon>Oceanospirillaceae</taxon>
        <taxon>Pontibacterium</taxon>
    </lineage>
</organism>